<dbReference type="Pfam" id="PF12439">
    <property type="entry name" value="GDE_N"/>
    <property type="match status" value="1"/>
</dbReference>
<dbReference type="SUPFAM" id="SSF48208">
    <property type="entry name" value="Six-hairpin glycosidases"/>
    <property type="match status" value="1"/>
</dbReference>
<dbReference type="PANTHER" id="PTHR10569:SF2">
    <property type="entry name" value="GLYCOGEN DEBRANCHING ENZYME"/>
    <property type="match status" value="1"/>
</dbReference>
<sequence length="565" mass="61422">MIVAGADLRDRRVASRKEFLLVSGGNWASSSLAGNTRKYHGLLVAGGRLLLSGLDEYLDGKALTPAAYAGGDDDRGLSHLHGVSLDPDPVFWYRAAGAAMKKSIRFDGILRVRYEIEGEGGLRVAPLIADRGIHEVRTEYAIRPEPLPGGVRAGPLTLRSDMPFTPAPCLYRDVIYPEDRERGYAFQEHLYCPGYFSGRGRAFRLEVTADGVGPTPSPLPDTKPVSWLDRAADSFLVGDTILAGYHWFPEPWGRDTFVALPGLLLCRGRFEEARAVFRWFSRQIRGGLIPNRVPGGYTSSDAPLWFVHALERYVELSGDDAFFREMRGAVEEIVGGYPGSAVAHLDGALVTVAPRSTWMDTPHTPRAGKPVEVNALWIAALRCAESLGIDTPVSADEAQSAFSSFWNDDAVCFYDLLDPDDPAVRPNQVIALALGIPDPSRARRALETVGRELLTPFGLRTLSPREEGYAGRFAGDRTYHNGTVWPWLIGPYIDALRQYGLSPRTDVLLGPLLCHLADAGLGTISECFDGDPPHRPAGAISQAWSVAEVLRAVLCTPSGGDGDGA</sequence>
<evidence type="ECO:0000313" key="3">
    <source>
        <dbReference type="EMBL" id="TAJ45888.1"/>
    </source>
</evidence>
<feature type="domain" description="Glycogen debranching enzyme C-terminal" evidence="1">
    <location>
        <begin position="238"/>
        <end position="551"/>
    </location>
</feature>
<evidence type="ECO:0000259" key="1">
    <source>
        <dbReference type="Pfam" id="PF06202"/>
    </source>
</evidence>
<name>A0A483CSN1_9EURY</name>
<dbReference type="Gene3D" id="1.50.10.10">
    <property type="match status" value="1"/>
</dbReference>
<protein>
    <submittedName>
        <fullName evidence="3">Amylo-alpha-1,6-glucosidase</fullName>
    </submittedName>
</protein>
<dbReference type="GO" id="GO:0004134">
    <property type="term" value="F:4-alpha-glucanotransferase activity"/>
    <property type="evidence" value="ECO:0007669"/>
    <property type="project" value="InterPro"/>
</dbReference>
<dbReference type="InterPro" id="IPR024742">
    <property type="entry name" value="Glycogen_debranch_N"/>
</dbReference>
<dbReference type="AlphaFoldDB" id="A0A483CSN1"/>
<dbReference type="InterPro" id="IPR012341">
    <property type="entry name" value="6hp_glycosidase-like_sf"/>
</dbReference>
<proteinExistence type="predicted"/>
<keyword evidence="4" id="KW-1185">Reference proteome</keyword>
<dbReference type="GO" id="GO:0005980">
    <property type="term" value="P:glycogen catabolic process"/>
    <property type="evidence" value="ECO:0007669"/>
    <property type="project" value="InterPro"/>
</dbReference>
<dbReference type="InterPro" id="IPR032790">
    <property type="entry name" value="GDE_C"/>
</dbReference>
<dbReference type="GO" id="GO:0004135">
    <property type="term" value="F:amylo-alpha-1,6-glucosidase activity"/>
    <property type="evidence" value="ECO:0007669"/>
    <property type="project" value="InterPro"/>
</dbReference>
<reference evidence="3 4" key="1">
    <citation type="submission" date="2017-11" db="EMBL/GenBank/DDBJ databases">
        <title>Isolation and Characterization of Methanofollis Species from Methane Seep Offshore SW Taiwan.</title>
        <authorList>
            <person name="Teng N.-H."/>
            <person name="Lai M.-C."/>
            <person name="Chen S.-C."/>
        </authorList>
    </citation>
    <scope>NUCLEOTIDE SEQUENCE [LARGE SCALE GENOMIC DNA]</scope>
    <source>
        <strain evidence="3 4">FWC-SCC2</strain>
    </source>
</reference>
<dbReference type="InterPro" id="IPR010401">
    <property type="entry name" value="AGL/Gdb1"/>
</dbReference>
<evidence type="ECO:0000259" key="2">
    <source>
        <dbReference type="Pfam" id="PF12439"/>
    </source>
</evidence>
<dbReference type="EMBL" id="PGCL01000001">
    <property type="protein sequence ID" value="TAJ45888.1"/>
    <property type="molecule type" value="Genomic_DNA"/>
</dbReference>
<feature type="domain" description="Glycogen debranching enzyme bacterial and archaeal type N-terminal" evidence="2">
    <location>
        <begin position="25"/>
        <end position="197"/>
    </location>
</feature>
<dbReference type="PANTHER" id="PTHR10569">
    <property type="entry name" value="GLYCOGEN DEBRANCHING ENZYME"/>
    <property type="match status" value="1"/>
</dbReference>
<dbReference type="Proteomes" id="UP000292580">
    <property type="component" value="Unassembled WGS sequence"/>
</dbReference>
<comment type="caution">
    <text evidence="3">The sequence shown here is derived from an EMBL/GenBank/DDBJ whole genome shotgun (WGS) entry which is preliminary data.</text>
</comment>
<organism evidence="3 4">
    <name type="scientific">Methanofollis fontis</name>
    <dbReference type="NCBI Taxonomy" id="2052832"/>
    <lineage>
        <taxon>Archaea</taxon>
        <taxon>Methanobacteriati</taxon>
        <taxon>Methanobacteriota</taxon>
        <taxon>Stenosarchaea group</taxon>
        <taxon>Methanomicrobia</taxon>
        <taxon>Methanomicrobiales</taxon>
        <taxon>Methanomicrobiaceae</taxon>
        <taxon>Methanofollis</taxon>
    </lineage>
</organism>
<dbReference type="InterPro" id="IPR008928">
    <property type="entry name" value="6-hairpin_glycosidase_sf"/>
</dbReference>
<dbReference type="OrthoDB" id="8543at2157"/>
<accession>A0A483CSN1</accession>
<evidence type="ECO:0000313" key="4">
    <source>
        <dbReference type="Proteomes" id="UP000292580"/>
    </source>
</evidence>
<gene>
    <name evidence="3" type="ORF">CUJ86_03275</name>
</gene>
<dbReference type="Pfam" id="PF06202">
    <property type="entry name" value="GDE_C"/>
    <property type="match status" value="1"/>
</dbReference>